<dbReference type="InterPro" id="IPR016181">
    <property type="entry name" value="Acyl_CoA_acyltransferase"/>
</dbReference>
<evidence type="ECO:0000259" key="3">
    <source>
        <dbReference type="PROSITE" id="PS51186"/>
    </source>
</evidence>
<keyword evidence="5" id="KW-1185">Reference proteome</keyword>
<sequence>MVVTYRYTCFEDVPDMIRIDQEAFPGSRHNFVDFTENWINKNDKYRTIGSFADNSLVGMIHLEMCCNFAATKFEKWLFANRRVSNINTIAIDRRYQRQGIGTQLMHLAITLLSIQERPPTHSYLHVHCQNIGAQALYQKMGFEKWSIEPGYYGAWIMNGDRDAYGYVKKLEQPKSLTSKSKKWLSIDLKFVQLLLTVVIWTSLFVEMEFRGPTFYLQ</sequence>
<keyword evidence="2" id="KW-0012">Acyltransferase</keyword>
<dbReference type="EMBL" id="AZBU02000002">
    <property type="protein sequence ID" value="TKR95275.1"/>
    <property type="molecule type" value="Genomic_DNA"/>
</dbReference>
<dbReference type="SUPFAM" id="SSF55729">
    <property type="entry name" value="Acyl-CoA N-acyltransferases (Nat)"/>
    <property type="match status" value="1"/>
</dbReference>
<reference evidence="4 5" key="2">
    <citation type="journal article" date="2019" name="G3 (Bethesda)">
        <title>Hybrid Assembly of the Genome of the Entomopathogenic Nematode Steinernema carpocapsae Identifies the X-Chromosome.</title>
        <authorList>
            <person name="Serra L."/>
            <person name="Macchietto M."/>
            <person name="Macias-Munoz A."/>
            <person name="McGill C.J."/>
            <person name="Rodriguez I.M."/>
            <person name="Rodriguez B."/>
            <person name="Murad R."/>
            <person name="Mortazavi A."/>
        </authorList>
    </citation>
    <scope>NUCLEOTIDE SEQUENCE [LARGE SCALE GENOMIC DNA]</scope>
    <source>
        <strain evidence="4 5">ALL</strain>
    </source>
</reference>
<evidence type="ECO:0000313" key="5">
    <source>
        <dbReference type="Proteomes" id="UP000298663"/>
    </source>
</evidence>
<accession>A0A4V6A6Q5</accession>
<dbReference type="Pfam" id="PF00583">
    <property type="entry name" value="Acetyltransf_1"/>
    <property type="match status" value="1"/>
</dbReference>
<feature type="domain" description="N-acetyltransferase" evidence="3">
    <location>
        <begin position="3"/>
        <end position="171"/>
    </location>
</feature>
<evidence type="ECO:0000256" key="1">
    <source>
        <dbReference type="ARBA" id="ARBA00022679"/>
    </source>
</evidence>
<dbReference type="OrthoDB" id="47017at2759"/>
<dbReference type="CDD" id="cd04301">
    <property type="entry name" value="NAT_SF"/>
    <property type="match status" value="1"/>
</dbReference>
<keyword evidence="1" id="KW-0808">Transferase</keyword>
<dbReference type="InterPro" id="IPR000182">
    <property type="entry name" value="GNAT_dom"/>
</dbReference>
<protein>
    <recommendedName>
        <fullName evidence="3">N-acetyltransferase domain-containing protein</fullName>
    </recommendedName>
</protein>
<reference evidence="4 5" key="1">
    <citation type="journal article" date="2015" name="Genome Biol.">
        <title>Comparative genomics of Steinernema reveals deeply conserved gene regulatory networks.</title>
        <authorList>
            <person name="Dillman A.R."/>
            <person name="Macchietto M."/>
            <person name="Porter C.F."/>
            <person name="Rogers A."/>
            <person name="Williams B."/>
            <person name="Antoshechkin I."/>
            <person name="Lee M.M."/>
            <person name="Goodwin Z."/>
            <person name="Lu X."/>
            <person name="Lewis E.E."/>
            <person name="Goodrich-Blair H."/>
            <person name="Stock S.P."/>
            <person name="Adams B.J."/>
            <person name="Sternberg P.W."/>
            <person name="Mortazavi A."/>
        </authorList>
    </citation>
    <scope>NUCLEOTIDE SEQUENCE [LARGE SCALE GENOMIC DNA]</scope>
    <source>
        <strain evidence="4 5">ALL</strain>
    </source>
</reference>
<dbReference type="Proteomes" id="UP000298663">
    <property type="component" value="Unassembled WGS sequence"/>
</dbReference>
<evidence type="ECO:0000256" key="2">
    <source>
        <dbReference type="ARBA" id="ARBA00023315"/>
    </source>
</evidence>
<dbReference type="AlphaFoldDB" id="A0A4V6A6Q5"/>
<organism evidence="4 5">
    <name type="scientific">Steinernema carpocapsae</name>
    <name type="common">Entomopathogenic nematode</name>
    <dbReference type="NCBI Taxonomy" id="34508"/>
    <lineage>
        <taxon>Eukaryota</taxon>
        <taxon>Metazoa</taxon>
        <taxon>Ecdysozoa</taxon>
        <taxon>Nematoda</taxon>
        <taxon>Chromadorea</taxon>
        <taxon>Rhabditida</taxon>
        <taxon>Tylenchina</taxon>
        <taxon>Panagrolaimomorpha</taxon>
        <taxon>Strongyloidoidea</taxon>
        <taxon>Steinernematidae</taxon>
        <taxon>Steinernema</taxon>
    </lineage>
</organism>
<dbReference type="InterPro" id="IPR050680">
    <property type="entry name" value="YpeA/RimI_acetyltransf"/>
</dbReference>
<dbReference type="PANTHER" id="PTHR43420">
    <property type="entry name" value="ACETYLTRANSFERASE"/>
    <property type="match status" value="1"/>
</dbReference>
<comment type="caution">
    <text evidence="4">The sequence shown here is derived from an EMBL/GenBank/DDBJ whole genome shotgun (WGS) entry which is preliminary data.</text>
</comment>
<name>A0A4V6A6Q5_STECR</name>
<evidence type="ECO:0000313" key="4">
    <source>
        <dbReference type="EMBL" id="TKR95275.1"/>
    </source>
</evidence>
<gene>
    <name evidence="4" type="ORF">L596_009466</name>
</gene>
<dbReference type="GO" id="GO:0016747">
    <property type="term" value="F:acyltransferase activity, transferring groups other than amino-acyl groups"/>
    <property type="evidence" value="ECO:0007669"/>
    <property type="project" value="InterPro"/>
</dbReference>
<dbReference type="PANTHER" id="PTHR43420:SF12">
    <property type="entry name" value="N-ACETYLTRANSFERASE DOMAIN-CONTAINING PROTEIN"/>
    <property type="match status" value="1"/>
</dbReference>
<dbReference type="Gene3D" id="3.40.630.30">
    <property type="match status" value="1"/>
</dbReference>
<proteinExistence type="predicted"/>
<dbReference type="PROSITE" id="PS51186">
    <property type="entry name" value="GNAT"/>
    <property type="match status" value="1"/>
</dbReference>